<evidence type="ECO:0000313" key="2">
    <source>
        <dbReference type="EMBL" id="ASY45104.1"/>
    </source>
</evidence>
<accession>A0A249MVB6</accession>
<dbReference type="RefSeq" id="WP_017182714.1">
    <property type="nucleotide sequence ID" value="NZ_CP022745.1"/>
</dbReference>
<name>A0A249MVB6_SPHXE</name>
<proteinExistence type="predicted"/>
<evidence type="ECO:0000256" key="1">
    <source>
        <dbReference type="SAM" id="Phobius"/>
    </source>
</evidence>
<dbReference type="InterPro" id="IPR021730">
    <property type="entry name" value="YdbH"/>
</dbReference>
<dbReference type="Proteomes" id="UP000217141">
    <property type="component" value="Chromosome I"/>
</dbReference>
<feature type="transmembrane region" description="Helical" evidence="1">
    <location>
        <begin position="14"/>
        <end position="33"/>
    </location>
</feature>
<evidence type="ECO:0000313" key="3">
    <source>
        <dbReference type="Proteomes" id="UP000217141"/>
    </source>
</evidence>
<dbReference type="AlphaFoldDB" id="A0A249MVB6"/>
<dbReference type="EMBL" id="CP022745">
    <property type="protein sequence ID" value="ASY45104.1"/>
    <property type="molecule type" value="Genomic_DNA"/>
</dbReference>
<keyword evidence="1" id="KW-0472">Membrane</keyword>
<dbReference type="KEGG" id="shyd:CJD35_12125"/>
<reference evidence="2 3" key="1">
    <citation type="submission" date="2017-08" db="EMBL/GenBank/DDBJ databases">
        <title>Whole Genome Sequence of Sphingobium hydrophobicum C1: Insights into Adaption to the Electronic-waste Contaminated Sediment.</title>
        <authorList>
            <person name="Song D."/>
            <person name="Chen X."/>
            <person name="Xu M."/>
        </authorList>
    </citation>
    <scope>NUCLEOTIDE SEQUENCE [LARGE SCALE GENOMIC DNA]</scope>
    <source>
        <strain evidence="2 3">C1</strain>
    </source>
</reference>
<keyword evidence="1" id="KW-0812">Transmembrane</keyword>
<protein>
    <submittedName>
        <fullName evidence="2">Exoprotein</fullName>
    </submittedName>
</protein>
<gene>
    <name evidence="2" type="ORF">CJD35_12125</name>
</gene>
<dbReference type="Pfam" id="PF11739">
    <property type="entry name" value="YdbH-like"/>
    <property type="match status" value="2"/>
</dbReference>
<organism evidence="2 3">
    <name type="scientific">Sphingobium xenophagum</name>
    <dbReference type="NCBI Taxonomy" id="121428"/>
    <lineage>
        <taxon>Bacteria</taxon>
        <taxon>Pseudomonadati</taxon>
        <taxon>Pseudomonadota</taxon>
        <taxon>Alphaproteobacteria</taxon>
        <taxon>Sphingomonadales</taxon>
        <taxon>Sphingomonadaceae</taxon>
        <taxon>Sphingobium</taxon>
    </lineage>
</organism>
<keyword evidence="1" id="KW-1133">Transmembrane helix</keyword>
<sequence length="1076" mass="112097">MEEQDGEEQVRRGWLRWLGVGTGSLALVLAGLWTQRAPIAENFVSRELNRRGVQANYDLTDVGLRTQRIEHILLGDPANPDLTADWVEVDIAFAGLTPQVAAVRAGGVRMRGSYRDGVLRLGELDKFSDPDSTEPFSLPDILLALNDARLRLDTDAGQVAMRIDGTGNLRSGFQGKLAAAMPRAAFAGCGLTDGRASLAIAMDRGRPHVTGPVRASALACHDSAAMARPTATLDLTLGQAFDRWSGHVDLSGEALKASGIVLAAPSGRVDFDGTASATSGRARIGARALAGQGAMIEQASLAGTWSVKSGEAKAQGELSGRQLHMAGRDPLASLRSATLGSPVGPLATRLADAVRRAGDNNRISTRFAFVQRGAAGSLALTDSRLVARSGAQVGLSPDGRITLAWPGRAGSSLDWALEGALRTGGGGLPDAALRLARRAGGGFGGELFVDPYAAGDARLSIDRVRFIAQPDGATRFSTALRLDGPLPDGRLRGLRLPIEGQLAANGALAINRRCVPLSLIEARYSAFAIGQTRQTLCPLDGGALFAMGPKGISGGADIPDLALVGTSGDSPLRLTADHARIALGQTGFALANPALTLGPNDAPVRLTAASLDGAMTARGLGGTVSGAGGQIGTVPLIVEQGNGTWRFADSALDFRAAMTVRDSQSPVRFNPLAVPDFALTLKNGRIAATGTLASPRNGATVARTSIAHELGSGKGHADLNVPGLVFGPALQPDEVTPLALGVVANVAATVTGNGRIDWNGSNVTSTGTFRTDNANLAAAFGPVQGLSGEIRFTDLINMVTAPGQTVKITSVNPGVEVRDGTVRYRLEAGQKVRIEGGGWPFSGGQLVLLPTTMDFSADVDRYLTFRVIGLDAGAFIQAMELDNISATGTFDGLMPLIFNSQGGRVAGGVLVARQQGMPPLLMPEGVLPTIPCDPARQSGVLSYVGPVSNEQLGTMGRLAFDALKNLQYKCLTILMDGALDGEMVTNVVFNGVNRGQLGGTPAGLARNFTGLPFLFNVRIAAPFRGLLGTAQSFIDPSQLIQNSIGDQMQATMKSKMNESLAVQPAESDNMPNRERK</sequence>